<reference evidence="2 3" key="1">
    <citation type="journal article" date="2014" name="Genome Biol. Evol.">
        <title>The genome of the myxosporean Thelohanellus kitauei shows adaptations to nutrient acquisition within its fish host.</title>
        <authorList>
            <person name="Yang Y."/>
            <person name="Xiong J."/>
            <person name="Zhou Z."/>
            <person name="Huo F."/>
            <person name="Miao W."/>
            <person name="Ran C."/>
            <person name="Liu Y."/>
            <person name="Zhang J."/>
            <person name="Feng J."/>
            <person name="Wang M."/>
            <person name="Wang M."/>
            <person name="Wang L."/>
            <person name="Yao B."/>
        </authorList>
    </citation>
    <scope>NUCLEOTIDE SEQUENCE [LARGE SCALE GENOMIC DNA]</scope>
    <source>
        <strain evidence="2">Wuqing</strain>
    </source>
</reference>
<keyword evidence="1" id="KW-0862">Zinc</keyword>
<dbReference type="SUPFAM" id="SSF101152">
    <property type="entry name" value="Mob1/phocein"/>
    <property type="match status" value="1"/>
</dbReference>
<dbReference type="PANTHER" id="PTHR22599">
    <property type="entry name" value="MPS ONE BINDER KINASE ACTIVATOR-LIKE MOB"/>
    <property type="match status" value="1"/>
</dbReference>
<accession>A0A0C2M917</accession>
<evidence type="ECO:0000313" key="2">
    <source>
        <dbReference type="EMBL" id="KII60814.1"/>
    </source>
</evidence>
<evidence type="ECO:0000313" key="3">
    <source>
        <dbReference type="Proteomes" id="UP000031668"/>
    </source>
</evidence>
<keyword evidence="3" id="KW-1185">Reference proteome</keyword>
<gene>
    <name evidence="2" type="ORF">RF11_10882</name>
</gene>
<comment type="caution">
    <text evidence="2">The sequence shown here is derived from an EMBL/GenBank/DDBJ whole genome shotgun (WGS) entry which is preliminary data.</text>
</comment>
<feature type="binding site" evidence="1">
    <location>
        <position position="52"/>
    </location>
    <ligand>
        <name>Zn(2+)</name>
        <dbReference type="ChEBI" id="CHEBI:29105"/>
    </ligand>
</feature>
<keyword evidence="1" id="KW-0479">Metal-binding</keyword>
<dbReference type="SMART" id="SM01388">
    <property type="entry name" value="Mob1_phocein"/>
    <property type="match status" value="1"/>
</dbReference>
<dbReference type="OrthoDB" id="8170117at2759"/>
<dbReference type="EMBL" id="JWZT01005421">
    <property type="protein sequence ID" value="KII60814.1"/>
    <property type="molecule type" value="Genomic_DNA"/>
</dbReference>
<dbReference type="Proteomes" id="UP000031668">
    <property type="component" value="Unassembled WGS sequence"/>
</dbReference>
<dbReference type="Gene3D" id="1.20.140.30">
    <property type="entry name" value="MOB kinase activator"/>
    <property type="match status" value="1"/>
</dbReference>
<dbReference type="GO" id="GO:0016301">
    <property type="term" value="F:kinase activity"/>
    <property type="evidence" value="ECO:0007669"/>
    <property type="project" value="UniProtKB-KW"/>
</dbReference>
<dbReference type="AlphaFoldDB" id="A0A0C2M917"/>
<feature type="binding site" evidence="1">
    <location>
        <position position="133"/>
    </location>
    <ligand>
        <name>Zn(2+)</name>
        <dbReference type="ChEBI" id="CHEBI:29105"/>
    </ligand>
</feature>
<name>A0A0C2M917_THEKT</name>
<keyword evidence="2" id="KW-0418">Kinase</keyword>
<keyword evidence="2" id="KW-0808">Transferase</keyword>
<dbReference type="OMA" id="FRVYSHM"/>
<evidence type="ECO:0000256" key="1">
    <source>
        <dbReference type="PIRSR" id="PIRSR605301-1"/>
    </source>
</evidence>
<dbReference type="InterPro" id="IPR036703">
    <property type="entry name" value="MOB_kinase_act_sf"/>
</dbReference>
<dbReference type="InterPro" id="IPR005301">
    <property type="entry name" value="MOB_kinase_act_fam"/>
</dbReference>
<organism evidence="2 3">
    <name type="scientific">Thelohanellus kitauei</name>
    <name type="common">Myxosporean</name>
    <dbReference type="NCBI Taxonomy" id="669202"/>
    <lineage>
        <taxon>Eukaryota</taxon>
        <taxon>Metazoa</taxon>
        <taxon>Cnidaria</taxon>
        <taxon>Myxozoa</taxon>
        <taxon>Myxosporea</taxon>
        <taxon>Bivalvulida</taxon>
        <taxon>Platysporina</taxon>
        <taxon>Myxobolidae</taxon>
        <taxon>Thelohanellus</taxon>
    </lineage>
</organism>
<sequence>MTMAGDGTMEIQNMQDAVRLPEGEDISEWLAEKLFDFYNQTRALYKSLEGRCTEEKCPVMCAGKKYEYKWSDKTTKTPLKLSAPKYIEKLMEWIQDQLDDGAVFPPTKDIPFPKNFLSIVKNIFRRLFRVYAHIYNDHLKDVQELQEEYILSASFKHFTFFVLEFKLIEDKELKPLEKIIGMNVAGTKHFEVDKS</sequence>
<proteinExistence type="predicted"/>
<feature type="binding site" evidence="1">
    <location>
        <position position="138"/>
    </location>
    <ligand>
        <name>Zn(2+)</name>
        <dbReference type="ChEBI" id="CHEBI:29105"/>
    </ligand>
</feature>
<protein>
    <submittedName>
        <fullName evidence="2">MOB kinase activator 1A</fullName>
    </submittedName>
</protein>
<dbReference type="Pfam" id="PF03637">
    <property type="entry name" value="Mob1_phocein"/>
    <property type="match status" value="1"/>
</dbReference>
<feature type="binding site" evidence="1">
    <location>
        <position position="57"/>
    </location>
    <ligand>
        <name>Zn(2+)</name>
        <dbReference type="ChEBI" id="CHEBI:29105"/>
    </ligand>
</feature>